<evidence type="ECO:0000256" key="12">
    <source>
        <dbReference type="ARBA" id="ARBA00022842"/>
    </source>
</evidence>
<comment type="similarity">
    <text evidence="6 19">In the N-terminal section; belongs to the DHBP synthase family.</text>
</comment>
<keyword evidence="12 19" id="KW-0460">Magnesium</keyword>
<feature type="binding site" evidence="19">
    <location>
        <position position="317"/>
    </location>
    <ligand>
        <name>GTP</name>
        <dbReference type="ChEBI" id="CHEBI:37565"/>
    </ligand>
</feature>
<evidence type="ECO:0000256" key="8">
    <source>
        <dbReference type="ARBA" id="ARBA00022723"/>
    </source>
</evidence>
<dbReference type="Proteomes" id="UP000543224">
    <property type="component" value="Unassembled WGS sequence"/>
</dbReference>
<keyword evidence="7 19" id="KW-0686">Riboflavin biosynthesis</keyword>
<dbReference type="AlphaFoldDB" id="A0A6V8PSX2"/>
<feature type="binding site" evidence="19">
    <location>
        <position position="357"/>
    </location>
    <ligand>
        <name>GTP</name>
        <dbReference type="ChEBI" id="CHEBI:37565"/>
    </ligand>
</feature>
<evidence type="ECO:0000256" key="15">
    <source>
        <dbReference type="ARBA" id="ARBA00023239"/>
    </source>
</evidence>
<dbReference type="InterPro" id="IPR000422">
    <property type="entry name" value="DHBP_synthase_RibB"/>
</dbReference>
<dbReference type="GO" id="GO:0008686">
    <property type="term" value="F:3,4-dihydroxy-2-butanone-4-phosphate synthase activity"/>
    <property type="evidence" value="ECO:0007669"/>
    <property type="project" value="UniProtKB-UniRule"/>
</dbReference>
<evidence type="ECO:0000256" key="6">
    <source>
        <dbReference type="ARBA" id="ARBA00005520"/>
    </source>
</evidence>
<evidence type="ECO:0000256" key="5">
    <source>
        <dbReference type="ARBA" id="ARBA00004904"/>
    </source>
</evidence>
<evidence type="ECO:0000313" key="23">
    <source>
        <dbReference type="Proteomes" id="UP000543224"/>
    </source>
</evidence>
<dbReference type="GO" id="GO:0000287">
    <property type="term" value="F:magnesium ion binding"/>
    <property type="evidence" value="ECO:0007669"/>
    <property type="project" value="UniProtKB-UniRule"/>
</dbReference>
<dbReference type="HAMAP" id="MF_01283">
    <property type="entry name" value="RibBA"/>
    <property type="match status" value="1"/>
</dbReference>
<dbReference type="PIRSF" id="PIRSF001259">
    <property type="entry name" value="RibA"/>
    <property type="match status" value="1"/>
</dbReference>
<comment type="catalytic activity">
    <reaction evidence="1 19">
        <text>D-ribulose 5-phosphate = (2S)-2-hydroxy-3-oxobutyl phosphate + formate + H(+)</text>
        <dbReference type="Rhea" id="RHEA:18457"/>
        <dbReference type="ChEBI" id="CHEBI:15378"/>
        <dbReference type="ChEBI" id="CHEBI:15740"/>
        <dbReference type="ChEBI" id="CHEBI:58121"/>
        <dbReference type="ChEBI" id="CHEBI:58830"/>
        <dbReference type="EC" id="4.1.99.12"/>
    </reaction>
</comment>
<feature type="active site" description="Nucleophile; for GTP cyclohydrolase activity" evidence="19">
    <location>
        <position position="331"/>
    </location>
</feature>
<comment type="function">
    <text evidence="17 19">Catalyzes the conversion of GTP to 2,5-diamino-6-ribosylamino-4(3H)-pyrimidinone 5'-phosphate (DARP), formate and pyrophosphate.</text>
</comment>
<accession>A0A6V8PSX2</accession>
<dbReference type="EMBL" id="BLRX01000032">
    <property type="protein sequence ID" value="GFP25023.1"/>
    <property type="molecule type" value="Genomic_DNA"/>
</dbReference>
<evidence type="ECO:0000256" key="4">
    <source>
        <dbReference type="ARBA" id="ARBA00004853"/>
    </source>
</evidence>
<dbReference type="Gene3D" id="3.90.870.10">
    <property type="entry name" value="DHBP synthase"/>
    <property type="match status" value="1"/>
</dbReference>
<comment type="pathway">
    <text evidence="4 19">Cofactor biosynthesis; riboflavin biosynthesis; 5-amino-6-(D-ribitylamino)uracil from GTP: step 1/4.</text>
</comment>
<dbReference type="SUPFAM" id="SSF142695">
    <property type="entry name" value="RibA-like"/>
    <property type="match status" value="1"/>
</dbReference>
<organism evidence="22 24">
    <name type="scientific">Candidatus Hakubella thermalkaliphila</name>
    <dbReference type="NCBI Taxonomy" id="2754717"/>
    <lineage>
        <taxon>Bacteria</taxon>
        <taxon>Bacillati</taxon>
        <taxon>Actinomycetota</taxon>
        <taxon>Actinomycetota incertae sedis</taxon>
        <taxon>Candidatus Hakubellales</taxon>
        <taxon>Candidatus Hakubellaceae</taxon>
        <taxon>Candidatus Hakubella</taxon>
    </lineage>
</organism>
<dbReference type="EMBL" id="BLSB01000077">
    <property type="protein sequence ID" value="GFP35293.1"/>
    <property type="molecule type" value="Genomic_DNA"/>
</dbReference>
<keyword evidence="9 19" id="KW-0547">Nucleotide-binding</keyword>
<evidence type="ECO:0000313" key="21">
    <source>
        <dbReference type="EMBL" id="GFP25023.1"/>
    </source>
</evidence>
<dbReference type="InterPro" id="IPR017945">
    <property type="entry name" value="DHBP_synth_RibB-like_a/b_dom"/>
</dbReference>
<dbReference type="EC" id="3.5.4.25" evidence="19"/>
<keyword evidence="10 19" id="KW-0378">Hydrolase</keyword>
<dbReference type="FunFam" id="3.90.870.10:FF:000001">
    <property type="entry name" value="Riboflavin biosynthesis protein RibBA"/>
    <property type="match status" value="1"/>
</dbReference>
<feature type="site" description="Essential for DHBP synthase activity" evidence="19">
    <location>
        <position position="164"/>
    </location>
</feature>
<dbReference type="GO" id="GO:0009231">
    <property type="term" value="P:riboflavin biosynthetic process"/>
    <property type="evidence" value="ECO:0007669"/>
    <property type="project" value="UniProtKB-UniRule"/>
</dbReference>
<comment type="pathway">
    <text evidence="5 19">Cofactor biosynthesis; riboflavin biosynthesis; 2-hydroxy-3-oxobutyl phosphate from D-ribulose 5-phosphate: step 1/1.</text>
</comment>
<evidence type="ECO:0000256" key="9">
    <source>
        <dbReference type="ARBA" id="ARBA00022741"/>
    </source>
</evidence>
<dbReference type="PANTHER" id="PTHR21327:SF18">
    <property type="entry name" value="3,4-DIHYDROXY-2-BUTANONE 4-PHOSPHATE SYNTHASE"/>
    <property type="match status" value="1"/>
</dbReference>
<dbReference type="GO" id="GO:0008270">
    <property type="term" value="F:zinc ion binding"/>
    <property type="evidence" value="ECO:0007669"/>
    <property type="project" value="UniProtKB-UniRule"/>
</dbReference>
<evidence type="ECO:0000259" key="20">
    <source>
        <dbReference type="Pfam" id="PF00925"/>
    </source>
</evidence>
<comment type="similarity">
    <text evidence="19">In the C-terminal section; belongs to the GTP cyclohydrolase II family.</text>
</comment>
<dbReference type="NCBIfam" id="TIGR00505">
    <property type="entry name" value="ribA"/>
    <property type="match status" value="1"/>
</dbReference>
<evidence type="ECO:0000256" key="7">
    <source>
        <dbReference type="ARBA" id="ARBA00022619"/>
    </source>
</evidence>
<dbReference type="PANTHER" id="PTHR21327">
    <property type="entry name" value="GTP CYCLOHYDROLASE II-RELATED"/>
    <property type="match status" value="1"/>
</dbReference>
<keyword evidence="13 19" id="KW-0342">GTP-binding</keyword>
<feature type="active site" description="Proton acceptor; for GTP cyclohydrolase activity" evidence="19">
    <location>
        <position position="329"/>
    </location>
</feature>
<reference evidence="23 24" key="1">
    <citation type="journal article" date="2020" name="Front. Microbiol.">
        <title>Single-cell genomics of novel Actinobacteria with the Wood-Ljungdahl pathway discovered in a serpentinizing system.</title>
        <authorList>
            <person name="Merino N."/>
            <person name="Kawai M."/>
            <person name="Boyd E.S."/>
            <person name="Colman D.R."/>
            <person name="McGlynn S.E."/>
            <person name="Nealson K.H."/>
            <person name="Kurokawa K."/>
            <person name="Hongoh Y."/>
        </authorList>
    </citation>
    <scope>NUCLEOTIDE SEQUENCE [LARGE SCALE GENOMIC DNA]</scope>
    <source>
        <strain evidence="21 23">S25</strain>
        <strain evidence="22 24">S43</strain>
    </source>
</reference>
<sequence>MPFCSIERAIQHIKEGQFLIVVDDEGRENEGDFIMAAEKVTPEAINFLTKQARGLICMPCEAKRLDELKIPPMVTNNTSTHKTNFAVSIGAKGKISTGISAYDRATTILTVIDPNTKPEDISMPGHIFPLRAAEGGVLKRAGHTEAAVDLARLAGLFPAGVICEIMNEDGTMARLPQLEEISQKFGLDIITIASLIEYRRKTEKHVYRVAEVRMPTRYGVFKGIAYKNTLDDNTHIALLKGQVAGTENVLVRVHSQCLTGEVFGSLRCDCGPQLAEAFRMIEEEGQGVLLYLRQEGRGIGLCNKLKAYELQDSGIDTVEANEALGFPPDLRDYGIGAQILADLGLSTIRLMTNNPRKIVGFEGYRLKVVERVPLITNPNPENINYLKTKKEKLAHLLEGIEEEEVSNLTKAHSKTAQEGS</sequence>
<feature type="binding site" evidence="19">
    <location>
        <position position="28"/>
    </location>
    <ligand>
        <name>Mg(2+)</name>
        <dbReference type="ChEBI" id="CHEBI:18420"/>
        <label>1</label>
    </ligand>
</feature>
<dbReference type="GO" id="GO:0003935">
    <property type="term" value="F:GTP cyclohydrolase II activity"/>
    <property type="evidence" value="ECO:0007669"/>
    <property type="project" value="UniProtKB-UniRule"/>
</dbReference>
<keyword evidence="14 19" id="KW-0464">Manganese</keyword>
<dbReference type="InterPro" id="IPR016299">
    <property type="entry name" value="Riboflavin_synth_RibBA"/>
</dbReference>
<dbReference type="NCBIfam" id="TIGR00506">
    <property type="entry name" value="ribB"/>
    <property type="match status" value="1"/>
</dbReference>
<feature type="binding site" evidence="19">
    <location>
        <position position="143"/>
    </location>
    <ligand>
        <name>Mg(2+)</name>
        <dbReference type="ChEBI" id="CHEBI:18420"/>
        <label>2</label>
    </ligand>
</feature>
<comment type="cofactor">
    <cofactor evidence="19">
        <name>Zn(2+)</name>
        <dbReference type="ChEBI" id="CHEBI:29105"/>
    </cofactor>
    <text evidence="19">Binds 1 zinc ion per subunit.</text>
</comment>
<evidence type="ECO:0000256" key="10">
    <source>
        <dbReference type="ARBA" id="ARBA00022801"/>
    </source>
</evidence>
<feature type="binding site" evidence="19">
    <location>
        <position position="257"/>
    </location>
    <ligand>
        <name>Zn(2+)</name>
        <dbReference type="ChEBI" id="CHEBI:29105"/>
        <note>catalytic</note>
    </ligand>
</feature>
<keyword evidence="8 19" id="KW-0479">Metal-binding</keyword>
<feature type="binding site" evidence="19">
    <location>
        <begin position="295"/>
        <end position="297"/>
    </location>
    <ligand>
        <name>GTP</name>
        <dbReference type="ChEBI" id="CHEBI:37565"/>
    </ligand>
</feature>
<dbReference type="InterPro" id="IPR000926">
    <property type="entry name" value="RibA"/>
</dbReference>
<evidence type="ECO:0000256" key="16">
    <source>
        <dbReference type="ARBA" id="ARBA00023268"/>
    </source>
</evidence>
<feature type="binding site" evidence="19">
    <location>
        <begin position="252"/>
        <end position="256"/>
    </location>
    <ligand>
        <name>GTP</name>
        <dbReference type="ChEBI" id="CHEBI:37565"/>
    </ligand>
</feature>
<evidence type="ECO:0000313" key="24">
    <source>
        <dbReference type="Proteomes" id="UP000576480"/>
    </source>
</evidence>
<protein>
    <recommendedName>
        <fullName evidence="19">Riboflavin biosynthesis protein RibBA</fullName>
    </recommendedName>
    <domain>
        <recommendedName>
            <fullName evidence="19">3,4-dihydroxy-2-butanone 4-phosphate synthase</fullName>
            <shortName evidence="19">DHBP synthase</shortName>
            <ecNumber evidence="19">4.1.99.12</ecNumber>
        </recommendedName>
    </domain>
    <domain>
        <recommendedName>
            <fullName evidence="19">GTP cyclohydrolase-2</fullName>
            <ecNumber evidence="19">3.5.4.25</ecNumber>
        </recommendedName>
        <alternativeName>
            <fullName evidence="19">GTP cyclohydrolase II</fullName>
        </alternativeName>
    </domain>
</protein>
<dbReference type="Pfam" id="PF00925">
    <property type="entry name" value="GTP_cyclohydro2"/>
    <property type="match status" value="1"/>
</dbReference>
<dbReference type="GO" id="GO:0005525">
    <property type="term" value="F:GTP binding"/>
    <property type="evidence" value="ECO:0007669"/>
    <property type="project" value="UniProtKB-KW"/>
</dbReference>
<dbReference type="SUPFAM" id="SSF55821">
    <property type="entry name" value="YrdC/RibB"/>
    <property type="match status" value="1"/>
</dbReference>
<dbReference type="GO" id="GO:0005829">
    <property type="term" value="C:cytosol"/>
    <property type="evidence" value="ECO:0007669"/>
    <property type="project" value="TreeGrafter"/>
</dbReference>
<dbReference type="Proteomes" id="UP000576480">
    <property type="component" value="Unassembled WGS sequence"/>
</dbReference>
<feature type="binding site" evidence="19">
    <location>
        <position position="32"/>
    </location>
    <ligand>
        <name>D-ribulose 5-phosphate</name>
        <dbReference type="ChEBI" id="CHEBI:58121"/>
    </ligand>
</feature>
<dbReference type="CDD" id="cd00641">
    <property type="entry name" value="GTP_cyclohydro2"/>
    <property type="match status" value="1"/>
</dbReference>
<dbReference type="GO" id="GO:0030145">
    <property type="term" value="F:manganese ion binding"/>
    <property type="evidence" value="ECO:0007669"/>
    <property type="project" value="UniProtKB-UniRule"/>
</dbReference>
<comment type="function">
    <text evidence="3 19">Catalyzes the conversion of D-ribulose 5-phosphate to formate and 3,4-dihydroxy-2-butanone 4-phosphate.</text>
</comment>
<evidence type="ECO:0000256" key="13">
    <source>
        <dbReference type="ARBA" id="ARBA00023134"/>
    </source>
</evidence>
<dbReference type="NCBIfam" id="NF001591">
    <property type="entry name" value="PRK00393.1"/>
    <property type="match status" value="1"/>
</dbReference>
<keyword evidence="11 19" id="KW-0862">Zinc</keyword>
<dbReference type="InterPro" id="IPR032677">
    <property type="entry name" value="GTP_cyclohydro_II"/>
</dbReference>
<gene>
    <name evidence="19" type="primary">ribBA</name>
    <name evidence="21" type="ORF">HKBW3S25_00473</name>
    <name evidence="22" type="ORF">HKBW3S43_01085</name>
</gene>
<feature type="domain" description="GTP cyclohydrolase II" evidence="20">
    <location>
        <begin position="208"/>
        <end position="373"/>
    </location>
</feature>
<feature type="binding site" evidence="19">
    <location>
        <position position="273"/>
    </location>
    <ligand>
        <name>GTP</name>
        <dbReference type="ChEBI" id="CHEBI:37565"/>
    </ligand>
</feature>
<feature type="region of interest" description="DHBP synthase" evidence="19">
    <location>
        <begin position="1"/>
        <end position="201"/>
    </location>
</feature>
<evidence type="ECO:0000256" key="19">
    <source>
        <dbReference type="HAMAP-Rule" id="MF_01283"/>
    </source>
</evidence>
<comment type="caution">
    <text evidence="22">The sequence shown here is derived from an EMBL/GenBank/DDBJ whole genome shotgun (WGS) entry which is preliminary data.</text>
</comment>
<feature type="binding site" evidence="19">
    <location>
        <begin position="27"/>
        <end position="28"/>
    </location>
    <ligand>
        <name>D-ribulose 5-phosphate</name>
        <dbReference type="ChEBI" id="CHEBI:58121"/>
    </ligand>
</feature>
<proteinExistence type="inferred from homology"/>
<dbReference type="HAMAP" id="MF_00179">
    <property type="entry name" value="RibA"/>
    <property type="match status" value="1"/>
</dbReference>
<name>A0A6V8PSX2_9ACTN</name>
<feature type="binding site" evidence="19">
    <location>
        <position position="164"/>
    </location>
    <ligand>
        <name>D-ribulose 5-phosphate</name>
        <dbReference type="ChEBI" id="CHEBI:58121"/>
    </ligand>
</feature>
<dbReference type="EC" id="4.1.99.12" evidence="19"/>
<feature type="binding site" evidence="19">
    <location>
        <position position="352"/>
    </location>
    <ligand>
        <name>GTP</name>
        <dbReference type="ChEBI" id="CHEBI:37565"/>
    </ligand>
</feature>
<dbReference type="UniPathway" id="UPA00275">
    <property type="reaction ID" value="UER00399"/>
</dbReference>
<evidence type="ECO:0000256" key="17">
    <source>
        <dbReference type="ARBA" id="ARBA00043932"/>
    </source>
</evidence>
<evidence type="ECO:0000256" key="3">
    <source>
        <dbReference type="ARBA" id="ARBA00002284"/>
    </source>
</evidence>
<feature type="binding site" evidence="19">
    <location>
        <position position="268"/>
    </location>
    <ligand>
        <name>Zn(2+)</name>
        <dbReference type="ChEBI" id="CHEBI:29105"/>
        <note>catalytic</note>
    </ligand>
</feature>
<evidence type="ECO:0000256" key="14">
    <source>
        <dbReference type="ARBA" id="ARBA00023211"/>
    </source>
</evidence>
<feature type="binding site" evidence="19">
    <location>
        <begin position="140"/>
        <end position="144"/>
    </location>
    <ligand>
        <name>D-ribulose 5-phosphate</name>
        <dbReference type="ChEBI" id="CHEBI:58121"/>
    </ligand>
</feature>
<evidence type="ECO:0000256" key="18">
    <source>
        <dbReference type="ARBA" id="ARBA00049295"/>
    </source>
</evidence>
<comment type="cofactor">
    <cofactor evidence="2">
        <name>Mn(2+)</name>
        <dbReference type="ChEBI" id="CHEBI:29035"/>
    </cofactor>
</comment>
<dbReference type="NCBIfam" id="NF006803">
    <property type="entry name" value="PRK09311.1"/>
    <property type="match status" value="1"/>
</dbReference>
<feature type="binding site" evidence="19">
    <location>
        <position position="28"/>
    </location>
    <ligand>
        <name>Mg(2+)</name>
        <dbReference type="ChEBI" id="CHEBI:18420"/>
        <label>2</label>
    </ligand>
</feature>
<feature type="site" description="Essential for DHBP synthase activity" evidence="19">
    <location>
        <position position="126"/>
    </location>
</feature>
<feature type="binding site" evidence="19">
    <location>
        <position position="270"/>
    </location>
    <ligand>
        <name>Zn(2+)</name>
        <dbReference type="ChEBI" id="CHEBI:29105"/>
        <note>catalytic</note>
    </ligand>
</feature>
<comment type="catalytic activity">
    <reaction evidence="18 19">
        <text>GTP + 4 H2O = 2,5-diamino-6-hydroxy-4-(5-phosphoribosylamino)-pyrimidine + formate + 2 phosphate + 3 H(+)</text>
        <dbReference type="Rhea" id="RHEA:23704"/>
        <dbReference type="ChEBI" id="CHEBI:15377"/>
        <dbReference type="ChEBI" id="CHEBI:15378"/>
        <dbReference type="ChEBI" id="CHEBI:15740"/>
        <dbReference type="ChEBI" id="CHEBI:37565"/>
        <dbReference type="ChEBI" id="CHEBI:43474"/>
        <dbReference type="ChEBI" id="CHEBI:58614"/>
        <dbReference type="EC" id="3.5.4.25"/>
    </reaction>
</comment>
<dbReference type="InterPro" id="IPR036144">
    <property type="entry name" value="RibA-like_sf"/>
</dbReference>
<feature type="region of interest" description="GTP cyclohydrolase II" evidence="19">
    <location>
        <begin position="202"/>
        <end position="420"/>
    </location>
</feature>
<evidence type="ECO:0000256" key="2">
    <source>
        <dbReference type="ARBA" id="ARBA00001936"/>
    </source>
</evidence>
<evidence type="ECO:0000256" key="1">
    <source>
        <dbReference type="ARBA" id="ARBA00000141"/>
    </source>
</evidence>
<dbReference type="RefSeq" id="WP_176229920.1">
    <property type="nucleotide sequence ID" value="NZ_BLSB01000077.1"/>
</dbReference>
<evidence type="ECO:0000313" key="22">
    <source>
        <dbReference type="EMBL" id="GFP35293.1"/>
    </source>
</evidence>
<keyword evidence="16 19" id="KW-0511">Multifunctional enzyme</keyword>
<keyword evidence="15 19" id="KW-0456">Lyase</keyword>
<dbReference type="HAMAP" id="MF_00180">
    <property type="entry name" value="RibB"/>
    <property type="match status" value="1"/>
</dbReference>
<dbReference type="FunFam" id="3.40.50.10990:FF:000001">
    <property type="entry name" value="Riboflavin biosynthesis protein RibBA"/>
    <property type="match status" value="1"/>
</dbReference>
<evidence type="ECO:0000256" key="11">
    <source>
        <dbReference type="ARBA" id="ARBA00022833"/>
    </source>
</evidence>
<comment type="cofactor">
    <cofactor evidence="19">
        <name>Mg(2+)</name>
        <dbReference type="ChEBI" id="CHEBI:18420"/>
    </cofactor>
    <cofactor evidence="19">
        <name>Mn(2+)</name>
        <dbReference type="ChEBI" id="CHEBI:29035"/>
    </cofactor>
    <text evidence="19">Binds 2 divalent metal cations per subunit. Magnesium or manganese.</text>
</comment>
<dbReference type="Pfam" id="PF00926">
    <property type="entry name" value="DHBP_synthase"/>
    <property type="match status" value="1"/>
</dbReference>
<dbReference type="Gene3D" id="3.40.50.10990">
    <property type="entry name" value="GTP cyclohydrolase II"/>
    <property type="match status" value="1"/>
</dbReference>